<dbReference type="PANTHER" id="PTHR47529">
    <property type="entry name" value="PEPTIDYL-PROLYL CIS-TRANS ISOMERASE D"/>
    <property type="match status" value="1"/>
</dbReference>
<keyword evidence="6" id="KW-0143">Chaperone</keyword>
<dbReference type="GO" id="GO:0016853">
    <property type="term" value="F:isomerase activity"/>
    <property type="evidence" value="ECO:0007669"/>
    <property type="project" value="UniProtKB-KW"/>
</dbReference>
<keyword evidence="9" id="KW-0413">Isomerase</keyword>
<dbReference type="Gene3D" id="1.10.4030.10">
    <property type="entry name" value="Porin chaperone SurA, peptide-binding domain"/>
    <property type="match status" value="1"/>
</dbReference>
<evidence type="ECO:0000313" key="9">
    <source>
        <dbReference type="EMBL" id="GLQ34380.1"/>
    </source>
</evidence>
<dbReference type="Pfam" id="PF13624">
    <property type="entry name" value="SurA_N_3"/>
    <property type="match status" value="1"/>
</dbReference>
<evidence type="ECO:0000256" key="6">
    <source>
        <dbReference type="ARBA" id="ARBA00023186"/>
    </source>
</evidence>
<feature type="domain" description="PpiC" evidence="8">
    <location>
        <begin position="248"/>
        <end position="368"/>
    </location>
</feature>
<organism evidence="9 10">
    <name type="scientific">Amylibacter marinus</name>
    <dbReference type="NCBI Taxonomy" id="1475483"/>
    <lineage>
        <taxon>Bacteria</taxon>
        <taxon>Pseudomonadati</taxon>
        <taxon>Pseudomonadota</taxon>
        <taxon>Alphaproteobacteria</taxon>
        <taxon>Rhodobacterales</taxon>
        <taxon>Paracoccaceae</taxon>
        <taxon>Amylibacter</taxon>
    </lineage>
</organism>
<keyword evidence="2" id="KW-1003">Cell membrane</keyword>
<keyword evidence="5" id="KW-0472">Membrane</keyword>
<accession>A0ABQ5VSS4</accession>
<evidence type="ECO:0000256" key="4">
    <source>
        <dbReference type="ARBA" id="ARBA00022989"/>
    </source>
</evidence>
<gene>
    <name evidence="9" type="primary">ybaU</name>
    <name evidence="9" type="ORF">GCM10007939_06630</name>
</gene>
<keyword evidence="3" id="KW-0812">Transmembrane</keyword>
<dbReference type="InterPro" id="IPR052029">
    <property type="entry name" value="PpiD_chaperone"/>
</dbReference>
<dbReference type="EMBL" id="BSNN01000002">
    <property type="protein sequence ID" value="GLQ34380.1"/>
    <property type="molecule type" value="Genomic_DNA"/>
</dbReference>
<evidence type="ECO:0000256" key="7">
    <source>
        <dbReference type="ARBA" id="ARBA00038408"/>
    </source>
</evidence>
<comment type="caution">
    <text evidence="9">The sequence shown here is derived from an EMBL/GenBank/DDBJ whole genome shotgun (WGS) entry which is preliminary data.</text>
</comment>
<evidence type="ECO:0000256" key="1">
    <source>
        <dbReference type="ARBA" id="ARBA00004401"/>
    </source>
</evidence>
<evidence type="ECO:0000256" key="3">
    <source>
        <dbReference type="ARBA" id="ARBA00022692"/>
    </source>
</evidence>
<comment type="subcellular location">
    <subcellularLocation>
        <location evidence="1">Cell membrane</location>
        <topology evidence="1">Single-pass type II membrane protein</topology>
    </subcellularLocation>
</comment>
<dbReference type="PANTHER" id="PTHR47529:SF1">
    <property type="entry name" value="PERIPLASMIC CHAPERONE PPID"/>
    <property type="match status" value="1"/>
</dbReference>
<comment type="similarity">
    <text evidence="7">Belongs to the PpiD chaperone family.</text>
</comment>
<reference evidence="10" key="1">
    <citation type="journal article" date="2019" name="Int. J. Syst. Evol. Microbiol.">
        <title>The Global Catalogue of Microorganisms (GCM) 10K type strain sequencing project: providing services to taxonomists for standard genome sequencing and annotation.</title>
        <authorList>
            <consortium name="The Broad Institute Genomics Platform"/>
            <consortium name="The Broad Institute Genome Sequencing Center for Infectious Disease"/>
            <person name="Wu L."/>
            <person name="Ma J."/>
        </authorList>
    </citation>
    <scope>NUCLEOTIDE SEQUENCE [LARGE SCALE GENOMIC DNA]</scope>
    <source>
        <strain evidence="10">NBRC 110140</strain>
    </source>
</reference>
<keyword evidence="10" id="KW-1185">Reference proteome</keyword>
<dbReference type="Pfam" id="PF13145">
    <property type="entry name" value="Rotamase_2"/>
    <property type="match status" value="1"/>
</dbReference>
<sequence>MLSSMRGNKKNQVFMYGLMALLGLGLIGFGTGGPDGARLNSIGSVGDEPVSVDSYVATLNSTLNAANQQFGRALSQNEVAALRLQETALRNVVSLSALSNEAARLGISVGDEKVAQEILSTPSFTGLDGSFDREAYEFSLSRAGLSVDDYEEQTRKSVARDLIESSVASGLRLNPRQALILLEYAREQRSFEWATLGDDLLPAPVEIPTDAQVQAQYKATPEAYTAPRIREITYVSLTPEMLEDQVEVSDEDLRAAYDAQFSRFNRPARRSVDRVIFADTAAATDAKARIDVSIVTFDDVIAERGLEPLDADLGEVEQGSLSAEIDAALFANGNLGIVGPVETDLGPALFRINAVMDAQILEFENAKPELRAEFVGEESRALISERLNDLDDLLASGATLAEIAEETDMELGKISMEPSSTEGFAAYLEFRQAAFAARVGDFPELTDLSDGGVFALQVDKIIDPTLRPLDEVRSTVIADWQANETLTRLEALVPDLSEKLAKGADFAELNLEKSTSKNVTRGEFIEGLGAELTLEIFESEAGSILSAREDGAVYIARINDVTPFDADTEGNQSMLSEVTQQLSNQTANDLLTAFMAAIETRDGVRLNQSAIEQLNLQIIGGQPAPSGHF</sequence>
<dbReference type="InterPro" id="IPR000297">
    <property type="entry name" value="PPIase_PpiC"/>
</dbReference>
<evidence type="ECO:0000313" key="10">
    <source>
        <dbReference type="Proteomes" id="UP001156694"/>
    </source>
</evidence>
<dbReference type="SUPFAM" id="SSF109998">
    <property type="entry name" value="Triger factor/SurA peptide-binding domain-like"/>
    <property type="match status" value="1"/>
</dbReference>
<protein>
    <submittedName>
        <fullName evidence="9">Peptidyl-prolyl cis-trans isomerase</fullName>
    </submittedName>
</protein>
<dbReference type="InterPro" id="IPR027304">
    <property type="entry name" value="Trigger_fact/SurA_dom_sf"/>
</dbReference>
<dbReference type="RefSeq" id="WP_284376132.1">
    <property type="nucleotide sequence ID" value="NZ_BSNN01000002.1"/>
</dbReference>
<evidence type="ECO:0000259" key="8">
    <source>
        <dbReference type="Pfam" id="PF13145"/>
    </source>
</evidence>
<proteinExistence type="inferred from homology"/>
<keyword evidence="4" id="KW-1133">Transmembrane helix</keyword>
<dbReference type="Proteomes" id="UP001156694">
    <property type="component" value="Unassembled WGS sequence"/>
</dbReference>
<evidence type="ECO:0000256" key="2">
    <source>
        <dbReference type="ARBA" id="ARBA00022475"/>
    </source>
</evidence>
<dbReference type="SUPFAM" id="SSF54534">
    <property type="entry name" value="FKBP-like"/>
    <property type="match status" value="1"/>
</dbReference>
<name>A0ABQ5VSS4_9RHOB</name>
<evidence type="ECO:0000256" key="5">
    <source>
        <dbReference type="ARBA" id="ARBA00023136"/>
    </source>
</evidence>